<dbReference type="Proteomes" id="UP001222800">
    <property type="component" value="Chromosome"/>
</dbReference>
<proteinExistence type="predicted"/>
<dbReference type="Gene3D" id="2.20.110.10">
    <property type="entry name" value="Histone H3 K4-specific methyltransferase SET7/9 N-terminal domain"/>
    <property type="match status" value="1"/>
</dbReference>
<evidence type="ECO:0000313" key="1">
    <source>
        <dbReference type="EMBL" id="WFD08961.1"/>
    </source>
</evidence>
<name>A0ABY8E7S7_9FIRM</name>
<reference evidence="1 2" key="1">
    <citation type="submission" date="2023-03" db="EMBL/GenBank/DDBJ databases">
        <title>Complete genome sequence of Tepidibacter sp. SWIR-1, isolated from a deep-sea hydrothermal vent.</title>
        <authorList>
            <person name="Li X."/>
        </authorList>
    </citation>
    <scope>NUCLEOTIDE SEQUENCE [LARGE SCALE GENOMIC DNA]</scope>
    <source>
        <strain evidence="1 2">SWIR-1</strain>
    </source>
</reference>
<protein>
    <submittedName>
        <fullName evidence="1">Uncharacterized protein</fullName>
    </submittedName>
</protein>
<dbReference type="SUPFAM" id="SSF82185">
    <property type="entry name" value="Histone H3 K4-specific methyltransferase SET7/9 N-terminal domain"/>
    <property type="match status" value="1"/>
</dbReference>
<accession>A0ABY8E7S7</accession>
<dbReference type="EMBL" id="CP120733">
    <property type="protein sequence ID" value="WFD08961.1"/>
    <property type="molecule type" value="Genomic_DNA"/>
</dbReference>
<evidence type="ECO:0000313" key="2">
    <source>
        <dbReference type="Proteomes" id="UP001222800"/>
    </source>
</evidence>
<dbReference type="InterPro" id="IPR011652">
    <property type="entry name" value="MORN_2"/>
</dbReference>
<sequence length="155" mass="18559">MDKYKSTNEKLNLFKYAINIELLEYGDIGDRFFYNDELFTGLGYELYQNGNIRELIPYENGFANGMCREWYSTGELMREYELRRGSSHGRKIYWYKNGSIKLIANYEFGIELDYQEWDEKGNLIENRELDSNDPNSNYSTLLRLRESENKNNKME</sequence>
<organism evidence="1 2">
    <name type="scientific">Tepidibacter hydrothermalis</name>
    <dbReference type="NCBI Taxonomy" id="3036126"/>
    <lineage>
        <taxon>Bacteria</taxon>
        <taxon>Bacillati</taxon>
        <taxon>Bacillota</taxon>
        <taxon>Clostridia</taxon>
        <taxon>Peptostreptococcales</taxon>
        <taxon>Peptostreptococcaceae</taxon>
        <taxon>Tepidibacter</taxon>
    </lineage>
</organism>
<dbReference type="Pfam" id="PF07661">
    <property type="entry name" value="MORN_2"/>
    <property type="match status" value="2"/>
</dbReference>
<dbReference type="RefSeq" id="WP_277730880.1">
    <property type="nucleotide sequence ID" value="NZ_CP120733.1"/>
</dbReference>
<gene>
    <name evidence="1" type="ORF">P4S50_11235</name>
</gene>
<keyword evidence="2" id="KW-1185">Reference proteome</keyword>